<evidence type="ECO:0000313" key="2">
    <source>
        <dbReference type="EMBL" id="GFH38535.1"/>
    </source>
</evidence>
<dbReference type="EMBL" id="BLLG01000018">
    <property type="protein sequence ID" value="GFH38535.1"/>
    <property type="molecule type" value="Genomic_DNA"/>
</dbReference>
<accession>A0A6A0B1H3</accession>
<feature type="compositionally biased region" description="Pro residues" evidence="1">
    <location>
        <begin position="42"/>
        <end position="54"/>
    </location>
</feature>
<gene>
    <name evidence="2" type="ORF">SCWH03_47770</name>
</gene>
<feature type="region of interest" description="Disordered" evidence="1">
    <location>
        <begin position="1"/>
        <end position="56"/>
    </location>
</feature>
<dbReference type="Proteomes" id="UP000484988">
    <property type="component" value="Unassembled WGS sequence"/>
</dbReference>
<protein>
    <submittedName>
        <fullName evidence="2">Uncharacterized protein</fullName>
    </submittedName>
</protein>
<reference evidence="2 3" key="1">
    <citation type="submission" date="2020-02" db="EMBL/GenBank/DDBJ databases">
        <title>Whole Genome Shotgun Sequence of Streptomyces sp. strain CWH03.</title>
        <authorList>
            <person name="Dohra H."/>
            <person name="Kodani S."/>
            <person name="Yamamura H."/>
        </authorList>
    </citation>
    <scope>NUCLEOTIDE SEQUENCE [LARGE SCALE GENOMIC DNA]</scope>
    <source>
        <strain evidence="2 3">CWH03</strain>
    </source>
</reference>
<sequence>MRERRRGDSARPGAVGTGMTAQRPQGGPGRRRLMTSRRKVPVPHPAHPPDPPIPRDLLGRWARAGRTLPGRRDHEFNRLTAAPAWAGSTGWVSGTRARPGDGR</sequence>
<keyword evidence="3" id="KW-1185">Reference proteome</keyword>
<evidence type="ECO:0000313" key="3">
    <source>
        <dbReference type="Proteomes" id="UP000484988"/>
    </source>
</evidence>
<comment type="caution">
    <text evidence="2">The sequence shown here is derived from an EMBL/GenBank/DDBJ whole genome shotgun (WGS) entry which is preliminary data.</text>
</comment>
<organism evidence="2 3">
    <name type="scientific">Streptomyces pacificus</name>
    <dbReference type="NCBI Taxonomy" id="2705029"/>
    <lineage>
        <taxon>Bacteria</taxon>
        <taxon>Bacillati</taxon>
        <taxon>Actinomycetota</taxon>
        <taxon>Actinomycetes</taxon>
        <taxon>Kitasatosporales</taxon>
        <taxon>Streptomycetaceae</taxon>
        <taxon>Streptomyces</taxon>
    </lineage>
</organism>
<evidence type="ECO:0000256" key="1">
    <source>
        <dbReference type="SAM" id="MobiDB-lite"/>
    </source>
</evidence>
<dbReference type="AlphaFoldDB" id="A0A6A0B1H3"/>
<name>A0A6A0B1H3_9ACTN</name>
<proteinExistence type="predicted"/>
<feature type="compositionally biased region" description="Basic residues" evidence="1">
    <location>
        <begin position="29"/>
        <end position="41"/>
    </location>
</feature>